<comment type="similarity">
    <text evidence="6">Belongs to the glycosyl hydrolase 5 (cellulase A) family.</text>
</comment>
<dbReference type="InterPro" id="IPR003961">
    <property type="entry name" value="FN3_dom"/>
</dbReference>
<dbReference type="CDD" id="cd00063">
    <property type="entry name" value="FN3"/>
    <property type="match status" value="1"/>
</dbReference>
<feature type="signal peptide" evidence="8">
    <location>
        <begin position="1"/>
        <end position="23"/>
    </location>
</feature>
<dbReference type="EMBL" id="JBHRZI010000030">
    <property type="protein sequence ID" value="MFC3896805.1"/>
    <property type="molecule type" value="Genomic_DNA"/>
</dbReference>
<evidence type="ECO:0000256" key="6">
    <source>
        <dbReference type="RuleBase" id="RU361153"/>
    </source>
</evidence>
<dbReference type="RefSeq" id="WP_382378301.1">
    <property type="nucleotide sequence ID" value="NZ_JBHRZI010000030.1"/>
</dbReference>
<name>A0ABV8C490_9PSEU</name>
<feature type="compositionally biased region" description="Polar residues" evidence="7">
    <location>
        <begin position="160"/>
        <end position="171"/>
    </location>
</feature>
<dbReference type="EC" id="3.2.1.4" evidence="2"/>
<dbReference type="Pfam" id="PF00041">
    <property type="entry name" value="fn3"/>
    <property type="match status" value="1"/>
</dbReference>
<dbReference type="Gene3D" id="3.20.20.80">
    <property type="entry name" value="Glycosidases"/>
    <property type="match status" value="1"/>
</dbReference>
<keyword evidence="3 6" id="KW-0378">Hydrolase</keyword>
<evidence type="ECO:0000259" key="10">
    <source>
        <dbReference type="PROSITE" id="PS51175"/>
    </source>
</evidence>
<feature type="region of interest" description="Disordered" evidence="7">
    <location>
        <begin position="132"/>
        <end position="171"/>
    </location>
</feature>
<sequence length="560" mass="60302">MARSLFLVLPAALALAVPAVAVAAPVQYQAENATISNGLVESNHTGFTGTGFVNYDNEVGSAVEFTVTAPSAGSATLTFRFANGTTANRPMDVSVNGSLAVDELSFPGTGAWTTWQTRTTTVNLNAGTNKIKATATTSNGGPNVDRLDVEPPSGTPDTVAPTTPGNLRSTAKTSSSITLAWDASTDNVGVTSYVLSNGQTATGTTHTVSGLTPNTSYTFTVQARDAAGNLSGASNSVTVTTSAPSTGRPAEINGQLRVCGVQLCNQYGNPIQLRGMSTHGIQWFNGCNKSAWWDALVNDWNADFIRVAMYVAAGEDGYETNPRYFTDLMHSYIEEATRRGVYVLIDWHQLDPGDPNVYTSKAKTFFREIAERHKDKTNLIYDIANEPNNVSWSRVKAYAEEMIPVIRAIDSDSLIVSGTHAWSTFGYSDGEDPSVVLNNKVNATNFMYSFHFYANDHRDGHLAALDRVSSQVPVFVTEFGTQQASGDGPNDFTMSQKYIDLMARKKISWANWNYSDDFRSGAVFKTGTCSGSTFAGTGVLKPAGVWVRDRVRTPDNFPTS</sequence>
<gene>
    <name evidence="11" type="ORF">ACFOWZ_35470</name>
</gene>
<reference evidence="12" key="1">
    <citation type="journal article" date="2019" name="Int. J. Syst. Evol. Microbiol.">
        <title>The Global Catalogue of Microorganisms (GCM) 10K type strain sequencing project: providing services to taxonomists for standard genome sequencing and annotation.</title>
        <authorList>
            <consortium name="The Broad Institute Genomics Platform"/>
            <consortium name="The Broad Institute Genome Sequencing Center for Infectious Disease"/>
            <person name="Wu L."/>
            <person name="Ma J."/>
        </authorList>
    </citation>
    <scope>NUCLEOTIDE SEQUENCE [LARGE SCALE GENOMIC DNA]</scope>
    <source>
        <strain evidence="12">CGMCC 4.7405</strain>
    </source>
</reference>
<dbReference type="CDD" id="cd04082">
    <property type="entry name" value="CBM35_pectate_lyase-like"/>
    <property type="match status" value="1"/>
</dbReference>
<evidence type="ECO:0000256" key="8">
    <source>
        <dbReference type="SAM" id="SignalP"/>
    </source>
</evidence>
<dbReference type="SUPFAM" id="SSF51445">
    <property type="entry name" value="(Trans)glycosidases"/>
    <property type="match status" value="1"/>
</dbReference>
<evidence type="ECO:0000256" key="7">
    <source>
        <dbReference type="SAM" id="MobiDB-lite"/>
    </source>
</evidence>
<dbReference type="Pfam" id="PF03422">
    <property type="entry name" value="CBM_6"/>
    <property type="match status" value="1"/>
</dbReference>
<keyword evidence="12" id="KW-1185">Reference proteome</keyword>
<accession>A0ABV8C490</accession>
<keyword evidence="5" id="KW-0119">Carbohydrate metabolism</keyword>
<dbReference type="InterPro" id="IPR001547">
    <property type="entry name" value="Glyco_hydro_5"/>
</dbReference>
<evidence type="ECO:0000313" key="11">
    <source>
        <dbReference type="EMBL" id="MFC3896805.1"/>
    </source>
</evidence>
<dbReference type="SUPFAM" id="SSF49265">
    <property type="entry name" value="Fibronectin type III"/>
    <property type="match status" value="1"/>
</dbReference>
<dbReference type="SUPFAM" id="SSF49785">
    <property type="entry name" value="Galactose-binding domain-like"/>
    <property type="match status" value="1"/>
</dbReference>
<keyword evidence="5" id="KW-0624">Polysaccharide degradation</keyword>
<feature type="chain" id="PRO_5046398661" description="cellulase" evidence="8">
    <location>
        <begin position="24"/>
        <end position="560"/>
    </location>
</feature>
<dbReference type="Pfam" id="PF00150">
    <property type="entry name" value="Cellulase"/>
    <property type="match status" value="1"/>
</dbReference>
<evidence type="ECO:0000256" key="1">
    <source>
        <dbReference type="ARBA" id="ARBA00000966"/>
    </source>
</evidence>
<dbReference type="InterPro" id="IPR005084">
    <property type="entry name" value="CBM6"/>
</dbReference>
<comment type="caution">
    <text evidence="11">The sequence shown here is derived from an EMBL/GenBank/DDBJ whole genome shotgun (WGS) entry which is preliminary data.</text>
</comment>
<evidence type="ECO:0000256" key="4">
    <source>
        <dbReference type="ARBA" id="ARBA00023295"/>
    </source>
</evidence>
<dbReference type="Gene3D" id="2.60.120.260">
    <property type="entry name" value="Galactose-binding domain-like"/>
    <property type="match status" value="1"/>
</dbReference>
<dbReference type="InterPro" id="IPR013783">
    <property type="entry name" value="Ig-like_fold"/>
</dbReference>
<dbReference type="SMART" id="SM00060">
    <property type="entry name" value="FN3"/>
    <property type="match status" value="1"/>
</dbReference>
<dbReference type="InterPro" id="IPR036116">
    <property type="entry name" value="FN3_sf"/>
</dbReference>
<comment type="catalytic activity">
    <reaction evidence="1">
        <text>Endohydrolysis of (1-&gt;4)-beta-D-glucosidic linkages in cellulose, lichenin and cereal beta-D-glucans.</text>
        <dbReference type="EC" id="3.2.1.4"/>
    </reaction>
</comment>
<dbReference type="PANTHER" id="PTHR34142">
    <property type="entry name" value="ENDO-BETA-1,4-GLUCANASE A"/>
    <property type="match status" value="1"/>
</dbReference>
<protein>
    <recommendedName>
        <fullName evidence="2">cellulase</fullName>
        <ecNumber evidence="2">3.2.1.4</ecNumber>
    </recommendedName>
</protein>
<proteinExistence type="inferred from homology"/>
<feature type="domain" description="CBM6" evidence="10">
    <location>
        <begin position="26"/>
        <end position="150"/>
    </location>
</feature>
<dbReference type="PROSITE" id="PS00659">
    <property type="entry name" value="GLYCOSYL_HYDROL_F5"/>
    <property type="match status" value="1"/>
</dbReference>
<evidence type="ECO:0000256" key="3">
    <source>
        <dbReference type="ARBA" id="ARBA00022801"/>
    </source>
</evidence>
<keyword evidence="4 6" id="KW-0326">Glycosidase</keyword>
<dbReference type="InterPro" id="IPR008979">
    <property type="entry name" value="Galactose-bd-like_sf"/>
</dbReference>
<evidence type="ECO:0000259" key="9">
    <source>
        <dbReference type="PROSITE" id="PS50853"/>
    </source>
</evidence>
<dbReference type="PROSITE" id="PS51175">
    <property type="entry name" value="CBM6"/>
    <property type="match status" value="1"/>
</dbReference>
<evidence type="ECO:0000256" key="5">
    <source>
        <dbReference type="ARBA" id="ARBA00023326"/>
    </source>
</evidence>
<dbReference type="Gene3D" id="2.60.40.10">
    <property type="entry name" value="Immunoglobulins"/>
    <property type="match status" value="1"/>
</dbReference>
<dbReference type="InterPro" id="IPR017853">
    <property type="entry name" value="GH"/>
</dbReference>
<feature type="domain" description="Fibronectin type-III" evidence="9">
    <location>
        <begin position="163"/>
        <end position="244"/>
    </location>
</feature>
<dbReference type="PANTHER" id="PTHR34142:SF1">
    <property type="entry name" value="GLYCOSIDE HYDROLASE FAMILY 5 DOMAIN-CONTAINING PROTEIN"/>
    <property type="match status" value="1"/>
</dbReference>
<dbReference type="Proteomes" id="UP001595690">
    <property type="component" value="Unassembled WGS sequence"/>
</dbReference>
<evidence type="ECO:0000313" key="12">
    <source>
        <dbReference type="Proteomes" id="UP001595690"/>
    </source>
</evidence>
<organism evidence="11 12">
    <name type="scientific">Lentzea rhizosphaerae</name>
    <dbReference type="NCBI Taxonomy" id="2041025"/>
    <lineage>
        <taxon>Bacteria</taxon>
        <taxon>Bacillati</taxon>
        <taxon>Actinomycetota</taxon>
        <taxon>Actinomycetes</taxon>
        <taxon>Pseudonocardiales</taxon>
        <taxon>Pseudonocardiaceae</taxon>
        <taxon>Lentzea</taxon>
    </lineage>
</organism>
<keyword evidence="8" id="KW-0732">Signal</keyword>
<dbReference type="InterPro" id="IPR018087">
    <property type="entry name" value="Glyco_hydro_5_CS"/>
</dbReference>
<dbReference type="PROSITE" id="PS50853">
    <property type="entry name" value="FN3"/>
    <property type="match status" value="1"/>
</dbReference>
<evidence type="ECO:0000256" key="2">
    <source>
        <dbReference type="ARBA" id="ARBA00012601"/>
    </source>
</evidence>